<keyword evidence="2" id="KW-0812">Transmembrane</keyword>
<evidence type="ECO:0000256" key="2">
    <source>
        <dbReference type="SAM" id="Phobius"/>
    </source>
</evidence>
<dbReference type="eggNOG" id="ENOG502RX41">
    <property type="taxonomic scope" value="Eukaryota"/>
</dbReference>
<keyword evidence="2" id="KW-0472">Membrane</keyword>
<dbReference type="RefSeq" id="XP_013961353.1">
    <property type="nucleotide sequence ID" value="XM_014105878.1"/>
</dbReference>
<proteinExistence type="predicted"/>
<dbReference type="STRING" id="413071.G9MFH5"/>
<evidence type="ECO:0000313" key="4">
    <source>
        <dbReference type="Proteomes" id="UP000007115"/>
    </source>
</evidence>
<dbReference type="HOGENOM" id="CLU_731705_0_0_1"/>
<feature type="compositionally biased region" description="Low complexity" evidence="1">
    <location>
        <begin position="192"/>
        <end position="222"/>
    </location>
</feature>
<reference evidence="3 4" key="1">
    <citation type="journal article" date="2011" name="Genome Biol.">
        <title>Comparative genome sequence analysis underscores mycoparasitism as the ancestral life style of Trichoderma.</title>
        <authorList>
            <person name="Kubicek C.P."/>
            <person name="Herrera-Estrella A."/>
            <person name="Seidl-Seiboth V."/>
            <person name="Martinez D.A."/>
            <person name="Druzhinina I.S."/>
            <person name="Thon M."/>
            <person name="Zeilinger S."/>
            <person name="Casas-Flores S."/>
            <person name="Horwitz B.A."/>
            <person name="Mukherjee P.K."/>
            <person name="Mukherjee M."/>
            <person name="Kredics L."/>
            <person name="Alcaraz L.D."/>
            <person name="Aerts A."/>
            <person name="Antal Z."/>
            <person name="Atanasova L."/>
            <person name="Cervantes-Badillo M.G."/>
            <person name="Challacombe J."/>
            <person name="Chertkov O."/>
            <person name="McCluskey K."/>
            <person name="Coulpier F."/>
            <person name="Deshpande N."/>
            <person name="von Doehren H."/>
            <person name="Ebbole D.J."/>
            <person name="Esquivel-Naranjo E.U."/>
            <person name="Fekete E."/>
            <person name="Flipphi M."/>
            <person name="Glaser F."/>
            <person name="Gomez-Rodriguez E.Y."/>
            <person name="Gruber S."/>
            <person name="Han C."/>
            <person name="Henrissat B."/>
            <person name="Hermosa R."/>
            <person name="Hernandez-Onate M."/>
            <person name="Karaffa L."/>
            <person name="Kosti I."/>
            <person name="Le Crom S."/>
            <person name="Lindquist E."/>
            <person name="Lucas S."/>
            <person name="Luebeck M."/>
            <person name="Luebeck P.S."/>
            <person name="Margeot A."/>
            <person name="Metz B."/>
            <person name="Misra M."/>
            <person name="Nevalainen H."/>
            <person name="Omann M."/>
            <person name="Packer N."/>
            <person name="Perrone G."/>
            <person name="Uresti-Rivera E.E."/>
            <person name="Salamov A."/>
            <person name="Schmoll M."/>
            <person name="Seiboth B."/>
            <person name="Shapiro H."/>
            <person name="Sukno S."/>
            <person name="Tamayo-Ramos J.A."/>
            <person name="Tisch D."/>
            <person name="Wiest A."/>
            <person name="Wilkinson H.H."/>
            <person name="Zhang M."/>
            <person name="Coutinho P.M."/>
            <person name="Kenerley C.M."/>
            <person name="Monte E."/>
            <person name="Baker S.E."/>
            <person name="Grigoriev I.V."/>
        </authorList>
    </citation>
    <scope>NUCLEOTIDE SEQUENCE [LARGE SCALE GENOMIC DNA]</scope>
    <source>
        <strain evidence="4">Gv29-8 / FGSC 10586</strain>
    </source>
</reference>
<feature type="region of interest" description="Disordered" evidence="1">
    <location>
        <begin position="192"/>
        <end position="228"/>
    </location>
</feature>
<dbReference type="VEuPathDB" id="FungiDB:TRIVIDRAFT_62915"/>
<dbReference type="OrthoDB" id="5429716at2759"/>
<gene>
    <name evidence="3" type="ORF">TRIVIDRAFT_62915</name>
</gene>
<keyword evidence="4" id="KW-1185">Reference proteome</keyword>
<dbReference type="InParanoid" id="G9MFH5"/>
<dbReference type="Proteomes" id="UP000007115">
    <property type="component" value="Unassembled WGS sequence"/>
</dbReference>
<feature type="region of interest" description="Disordered" evidence="1">
    <location>
        <begin position="273"/>
        <end position="307"/>
    </location>
</feature>
<evidence type="ECO:0000256" key="1">
    <source>
        <dbReference type="SAM" id="MobiDB-lite"/>
    </source>
</evidence>
<dbReference type="GeneID" id="25796430"/>
<organism evidence="3 4">
    <name type="scientific">Hypocrea virens (strain Gv29-8 / FGSC 10586)</name>
    <name type="common">Gliocladium virens</name>
    <name type="synonym">Trichoderma virens</name>
    <dbReference type="NCBI Taxonomy" id="413071"/>
    <lineage>
        <taxon>Eukaryota</taxon>
        <taxon>Fungi</taxon>
        <taxon>Dikarya</taxon>
        <taxon>Ascomycota</taxon>
        <taxon>Pezizomycotina</taxon>
        <taxon>Sordariomycetes</taxon>
        <taxon>Hypocreomycetidae</taxon>
        <taxon>Hypocreales</taxon>
        <taxon>Hypocreaceae</taxon>
        <taxon>Trichoderma</taxon>
    </lineage>
</organism>
<dbReference type="EMBL" id="ABDF02000001">
    <property type="protein sequence ID" value="EHK27141.1"/>
    <property type="molecule type" value="Genomic_DNA"/>
</dbReference>
<sequence>MATTSLRSDLGPLTTTFTPPADCTEYRWRSLCYTYTTSSSNGPDPWSTSIIQSCYPQGFASFYNRHMNSPEDYLAVYSPGSICPSGYTAACTQVRSKGQPNPFENVDGEFAAAAIWDLLRDGETALGCCPIGYDCDDVDVSACASTASRPVVVTDTLKCPDTLTPVTHPTLATYFNAQRVVVVHAAIPEHSATGGTATSAPTSTAPTSTAPTSSSPVSSVASENPVPKSSQGLPLAAKIAIGVLIPLVAILSGAMCFFIYRYRRKRKQLQAVQGFGQDAPSSGSDDLETPKAELPGDDGMTSSGPNGTAFRKAELDALIPGSGGVAELPAELAGGGLSELHGSSSPGELDSMSKGLGVVDVVGKDDYGNGAAIMTKLD</sequence>
<dbReference type="AlphaFoldDB" id="G9MFH5"/>
<comment type="caution">
    <text evidence="3">The sequence shown here is derived from an EMBL/GenBank/DDBJ whole genome shotgun (WGS) entry which is preliminary data.</text>
</comment>
<protein>
    <submittedName>
        <fullName evidence="3">Uncharacterized protein</fullName>
    </submittedName>
</protein>
<dbReference type="OMA" id="IATICCP"/>
<name>G9MFH5_HYPVG</name>
<accession>G9MFH5</accession>
<keyword evidence="2" id="KW-1133">Transmembrane helix</keyword>
<evidence type="ECO:0000313" key="3">
    <source>
        <dbReference type="EMBL" id="EHK27141.1"/>
    </source>
</evidence>
<feature type="transmembrane region" description="Helical" evidence="2">
    <location>
        <begin position="239"/>
        <end position="260"/>
    </location>
</feature>